<protein>
    <submittedName>
        <fullName evidence="1">Uncharacterized protein</fullName>
    </submittedName>
</protein>
<name>A0A1X7SEP7_AMPQE</name>
<accession>A0A1X7SEP7</accession>
<evidence type="ECO:0000313" key="1">
    <source>
        <dbReference type="EnsemblMetazoa" id="Aqu2.1.00550_001"/>
    </source>
</evidence>
<sequence>MYKDGQKRRDKLMAELEQIKRSATPRPEWSRCADFIEGGPEKWAEMSDSCSSDELVDVLLPE</sequence>
<dbReference type="AlphaFoldDB" id="A0A1X7SEP7"/>
<reference evidence="1" key="1">
    <citation type="submission" date="2017-05" db="UniProtKB">
        <authorList>
            <consortium name="EnsemblMetazoa"/>
        </authorList>
    </citation>
    <scope>IDENTIFICATION</scope>
</reference>
<dbReference type="OrthoDB" id="261426at2759"/>
<dbReference type="EnsemblMetazoa" id="Aqu2.1.00550_001">
    <property type="protein sequence ID" value="Aqu2.1.00550_001"/>
    <property type="gene ID" value="Aqu2.1.00550"/>
</dbReference>
<dbReference type="STRING" id="400682.A0A1X7SEP7"/>
<dbReference type="InParanoid" id="A0A1X7SEP7"/>
<organism evidence="1">
    <name type="scientific">Amphimedon queenslandica</name>
    <name type="common">Sponge</name>
    <dbReference type="NCBI Taxonomy" id="400682"/>
    <lineage>
        <taxon>Eukaryota</taxon>
        <taxon>Metazoa</taxon>
        <taxon>Porifera</taxon>
        <taxon>Demospongiae</taxon>
        <taxon>Heteroscleromorpha</taxon>
        <taxon>Haplosclerida</taxon>
        <taxon>Niphatidae</taxon>
        <taxon>Amphimedon</taxon>
    </lineage>
</organism>
<proteinExistence type="predicted"/>